<reference evidence="1" key="1">
    <citation type="submission" date="2019-10" db="EMBL/GenBank/DDBJ databases">
        <title>Draft genome sequece of Microseira wollei NIES-4236.</title>
        <authorList>
            <person name="Yamaguchi H."/>
            <person name="Suzuki S."/>
            <person name="Kawachi M."/>
        </authorList>
    </citation>
    <scope>NUCLEOTIDE SEQUENCE</scope>
    <source>
        <strain evidence="1">NIES-4236</strain>
    </source>
</reference>
<keyword evidence="2" id="KW-1185">Reference proteome</keyword>
<organism evidence="1 2">
    <name type="scientific">Microseira wollei NIES-4236</name>
    <dbReference type="NCBI Taxonomy" id="2530354"/>
    <lineage>
        <taxon>Bacteria</taxon>
        <taxon>Bacillati</taxon>
        <taxon>Cyanobacteriota</taxon>
        <taxon>Cyanophyceae</taxon>
        <taxon>Oscillatoriophycideae</taxon>
        <taxon>Aerosakkonematales</taxon>
        <taxon>Aerosakkonemataceae</taxon>
        <taxon>Microseira</taxon>
    </lineage>
</organism>
<evidence type="ECO:0000313" key="2">
    <source>
        <dbReference type="Proteomes" id="UP001050975"/>
    </source>
</evidence>
<protein>
    <submittedName>
        <fullName evidence="1">Uncharacterized protein</fullName>
    </submittedName>
</protein>
<accession>A0AAV3XS84</accession>
<dbReference type="RefSeq" id="WP_307731674.1">
    <property type="nucleotide sequence ID" value="NZ_BLAY01000306.1"/>
</dbReference>
<dbReference type="Proteomes" id="UP001050975">
    <property type="component" value="Unassembled WGS sequence"/>
</dbReference>
<comment type="caution">
    <text evidence="1">The sequence shown here is derived from an EMBL/GenBank/DDBJ whole genome shotgun (WGS) entry which is preliminary data.</text>
</comment>
<evidence type="ECO:0000313" key="1">
    <source>
        <dbReference type="EMBL" id="GET44205.1"/>
    </source>
</evidence>
<proteinExistence type="predicted"/>
<dbReference type="AlphaFoldDB" id="A0AAV3XS84"/>
<name>A0AAV3XS84_9CYAN</name>
<dbReference type="EMBL" id="BLAY01000306">
    <property type="protein sequence ID" value="GET44205.1"/>
    <property type="molecule type" value="Genomic_DNA"/>
</dbReference>
<gene>
    <name evidence="1" type="ORF">MiSe_90310</name>
</gene>
<sequence>MTSTSVRLFSQEEYHCMTEAGILDPDERVELLEGQINQKETILNEEATLFMLAFPEIEVQIARLFP</sequence>